<keyword evidence="7 10" id="KW-0812">Transmembrane</keyword>
<evidence type="ECO:0000256" key="7">
    <source>
        <dbReference type="ARBA" id="ARBA00022692"/>
    </source>
</evidence>
<dbReference type="STRING" id="554155.C5FNH4"/>
<organism evidence="12 13">
    <name type="scientific">Arthroderma otae (strain ATCC MYA-4605 / CBS 113480)</name>
    <name type="common">Microsporum canis</name>
    <dbReference type="NCBI Taxonomy" id="554155"/>
    <lineage>
        <taxon>Eukaryota</taxon>
        <taxon>Fungi</taxon>
        <taxon>Dikarya</taxon>
        <taxon>Ascomycota</taxon>
        <taxon>Pezizomycotina</taxon>
        <taxon>Eurotiomycetes</taxon>
        <taxon>Eurotiomycetidae</taxon>
        <taxon>Onygenales</taxon>
        <taxon>Arthrodermataceae</taxon>
        <taxon>Microsporum</taxon>
    </lineage>
</organism>
<feature type="transmembrane region" description="Helical" evidence="10">
    <location>
        <begin position="114"/>
        <end position="132"/>
    </location>
</feature>
<dbReference type="Gene3D" id="1.20.120.1630">
    <property type="match status" value="1"/>
</dbReference>
<dbReference type="PANTHER" id="PTHR12714:SF9">
    <property type="entry name" value="PROTEIN-S-ISOPRENYLCYSTEINE O-METHYLTRANSFERASE"/>
    <property type="match status" value="1"/>
</dbReference>
<keyword evidence="6 10" id="KW-0949">S-adenosyl-L-methionine</keyword>
<evidence type="ECO:0000256" key="5">
    <source>
        <dbReference type="ARBA" id="ARBA00022679"/>
    </source>
</evidence>
<dbReference type="EMBL" id="DS995704">
    <property type="protein sequence ID" value="EEQ31588.1"/>
    <property type="molecule type" value="Genomic_DNA"/>
</dbReference>
<dbReference type="GeneID" id="9229781"/>
<dbReference type="GO" id="GO:0004671">
    <property type="term" value="F:protein C-terminal S-isoprenylcysteine carboxyl O-methyltransferase activity"/>
    <property type="evidence" value="ECO:0007669"/>
    <property type="project" value="UniProtKB-EC"/>
</dbReference>
<dbReference type="HOGENOM" id="CLU_065200_0_0_1"/>
<evidence type="ECO:0000256" key="2">
    <source>
        <dbReference type="ARBA" id="ARBA00009140"/>
    </source>
</evidence>
<dbReference type="EC" id="2.1.1.100" evidence="3 10"/>
<protein>
    <recommendedName>
        <fullName evidence="3 10">Protein-S-isoprenylcysteine O-methyltransferase</fullName>
        <ecNumber evidence="3 10">2.1.1.100</ecNumber>
    </recommendedName>
</protein>
<accession>C5FNH4</accession>
<keyword evidence="4 10" id="KW-0489">Methyltransferase</keyword>
<reference evidence="13" key="1">
    <citation type="journal article" date="2012" name="MBio">
        <title>Comparative genome analysis of Trichophyton rubrum and related dermatophytes reveals candidate genes involved in infection.</title>
        <authorList>
            <person name="Martinez D.A."/>
            <person name="Oliver B.G."/>
            <person name="Graeser Y."/>
            <person name="Goldberg J.M."/>
            <person name="Li W."/>
            <person name="Martinez-Rossi N.M."/>
            <person name="Monod M."/>
            <person name="Shelest E."/>
            <person name="Barton R.C."/>
            <person name="Birch E."/>
            <person name="Brakhage A.A."/>
            <person name="Chen Z."/>
            <person name="Gurr S.J."/>
            <person name="Heiman D."/>
            <person name="Heitman J."/>
            <person name="Kosti I."/>
            <person name="Rossi A."/>
            <person name="Saif S."/>
            <person name="Samalova M."/>
            <person name="Saunders C.W."/>
            <person name="Shea T."/>
            <person name="Summerbell R.C."/>
            <person name="Xu J."/>
            <person name="Young S."/>
            <person name="Zeng Q."/>
            <person name="Birren B.W."/>
            <person name="Cuomo C.A."/>
            <person name="White T.C."/>
        </authorList>
    </citation>
    <scope>NUCLEOTIDE SEQUENCE [LARGE SCALE GENOMIC DNA]</scope>
    <source>
        <strain evidence="13">ATCC MYA-4605 / CBS 113480</strain>
    </source>
</reference>
<comment type="similarity">
    <text evidence="2 10">Belongs to the class VI-like SAM-binding methyltransferase superfamily. Isoprenylcysteine carboxyl methyltransferase family.</text>
</comment>
<gene>
    <name evidence="12" type="ORF">MCYG_04407</name>
</gene>
<comment type="subcellular location">
    <subcellularLocation>
        <location evidence="10">Endoplasmic reticulum membrane</location>
        <topology evidence="10">Multi-pass membrane protein</topology>
    </subcellularLocation>
    <subcellularLocation>
        <location evidence="1">Membrane</location>
        <topology evidence="1">Multi-pass membrane protein</topology>
    </subcellularLocation>
</comment>
<evidence type="ECO:0000313" key="12">
    <source>
        <dbReference type="EMBL" id="EEQ31588.1"/>
    </source>
</evidence>
<dbReference type="VEuPathDB" id="FungiDB:MCYG_04407"/>
<dbReference type="InterPro" id="IPR025770">
    <property type="entry name" value="PPMT_MeTrfase"/>
</dbReference>
<dbReference type="AlphaFoldDB" id="C5FNH4"/>
<sequence length="285" mass="31663">MPGTTGTGPVDGQYNVRTRPSPLDSDSSYDSDDSTDTDYTRRPVDRSNLPGGNRSLAGISIRSFLLGQAAGLCSLLTIILVCNSNALWRAPFFVTCLALFHFLEFYITAAYSTSFATISAFLLSSNGAAYNIAHGSAMAECLLNRLLLPEGYLRWTSILFGGVRLQVTVGLVLVLIGQIIRSLAMVQAGSNFTHTVQTQRRDEHVLVKTGLYSVLRHPSYFGFFWWGLGTQLVLGNFVCFIGYAVVLWKFFSSRIQREEKLLIGFFGDEYVEYKSKTWVGIPFIR</sequence>
<evidence type="ECO:0000256" key="3">
    <source>
        <dbReference type="ARBA" id="ARBA00012151"/>
    </source>
</evidence>
<dbReference type="GO" id="GO:0005789">
    <property type="term" value="C:endoplasmic reticulum membrane"/>
    <property type="evidence" value="ECO:0007669"/>
    <property type="project" value="UniProtKB-SubCell"/>
</dbReference>
<keyword evidence="9 10" id="KW-0472">Membrane</keyword>
<evidence type="ECO:0000256" key="1">
    <source>
        <dbReference type="ARBA" id="ARBA00004141"/>
    </source>
</evidence>
<evidence type="ECO:0000256" key="11">
    <source>
        <dbReference type="SAM" id="MobiDB-lite"/>
    </source>
</evidence>
<feature type="compositionally biased region" description="Acidic residues" evidence="11">
    <location>
        <begin position="27"/>
        <end position="36"/>
    </location>
</feature>
<evidence type="ECO:0000256" key="6">
    <source>
        <dbReference type="ARBA" id="ARBA00022691"/>
    </source>
</evidence>
<feature type="transmembrane region" description="Helical" evidence="10">
    <location>
        <begin position="87"/>
        <end position="107"/>
    </location>
</feature>
<feature type="transmembrane region" description="Helical" evidence="10">
    <location>
        <begin position="152"/>
        <end position="176"/>
    </location>
</feature>
<feature type="transmembrane region" description="Helical" evidence="10">
    <location>
        <begin position="232"/>
        <end position="251"/>
    </location>
</feature>
<keyword evidence="10" id="KW-0256">Endoplasmic reticulum</keyword>
<dbReference type="OMA" id="IKREEAY"/>
<feature type="region of interest" description="Disordered" evidence="11">
    <location>
        <begin position="1"/>
        <end position="49"/>
    </location>
</feature>
<dbReference type="eggNOG" id="KOG2628">
    <property type="taxonomic scope" value="Eukaryota"/>
</dbReference>
<keyword evidence="13" id="KW-1185">Reference proteome</keyword>
<evidence type="ECO:0000256" key="10">
    <source>
        <dbReference type="RuleBase" id="RU362022"/>
    </source>
</evidence>
<dbReference type="RefSeq" id="XP_002846670.1">
    <property type="nucleotide sequence ID" value="XM_002846624.1"/>
</dbReference>
<dbReference type="Proteomes" id="UP000002035">
    <property type="component" value="Unassembled WGS sequence"/>
</dbReference>
<proteinExistence type="inferred from homology"/>
<comment type="catalytic activity">
    <reaction evidence="10">
        <text>[protein]-C-terminal S-[(2E,6E)-farnesyl]-L-cysteine + S-adenosyl-L-methionine = [protein]-C-terminal S-[(2E,6E)-farnesyl]-L-cysteine methyl ester + S-adenosyl-L-homocysteine</text>
        <dbReference type="Rhea" id="RHEA:21672"/>
        <dbReference type="Rhea" id="RHEA-COMP:12125"/>
        <dbReference type="Rhea" id="RHEA-COMP:12126"/>
        <dbReference type="ChEBI" id="CHEBI:57856"/>
        <dbReference type="ChEBI" id="CHEBI:59789"/>
        <dbReference type="ChEBI" id="CHEBI:90510"/>
        <dbReference type="ChEBI" id="CHEBI:90511"/>
        <dbReference type="EC" id="2.1.1.100"/>
    </reaction>
</comment>
<evidence type="ECO:0000313" key="13">
    <source>
        <dbReference type="Proteomes" id="UP000002035"/>
    </source>
</evidence>
<dbReference type="OrthoDB" id="422086at2759"/>
<keyword evidence="5 12" id="KW-0808">Transferase</keyword>
<evidence type="ECO:0000256" key="4">
    <source>
        <dbReference type="ARBA" id="ARBA00022603"/>
    </source>
</evidence>
<dbReference type="PROSITE" id="PS51564">
    <property type="entry name" value="SAM_ICMT"/>
    <property type="match status" value="1"/>
</dbReference>
<dbReference type="PANTHER" id="PTHR12714">
    <property type="entry name" value="PROTEIN-S ISOPRENYLCYSTEINE O-METHYLTRANSFERASE"/>
    <property type="match status" value="1"/>
</dbReference>
<dbReference type="Pfam" id="PF04140">
    <property type="entry name" value="ICMT"/>
    <property type="match status" value="1"/>
</dbReference>
<keyword evidence="8 10" id="KW-1133">Transmembrane helix</keyword>
<evidence type="ECO:0000256" key="9">
    <source>
        <dbReference type="ARBA" id="ARBA00023136"/>
    </source>
</evidence>
<evidence type="ECO:0000256" key="8">
    <source>
        <dbReference type="ARBA" id="ARBA00022989"/>
    </source>
</evidence>
<dbReference type="InterPro" id="IPR007269">
    <property type="entry name" value="ICMT_MeTrfase"/>
</dbReference>
<dbReference type="GO" id="GO:0032259">
    <property type="term" value="P:methylation"/>
    <property type="evidence" value="ECO:0007669"/>
    <property type="project" value="UniProtKB-KW"/>
</dbReference>
<feature type="transmembrane region" description="Helical" evidence="10">
    <location>
        <begin position="64"/>
        <end position="81"/>
    </location>
</feature>
<name>C5FNH4_ARTOC</name>